<keyword evidence="1" id="KW-0732">Signal</keyword>
<evidence type="ECO:0000313" key="3">
    <source>
        <dbReference type="Proteomes" id="UP000286134"/>
    </source>
</evidence>
<reference evidence="2 3" key="1">
    <citation type="journal article" date="2018" name="BMC Genomics">
        <title>Comparative genome analyses reveal sequence features reflecting distinct modes of host-adaptation between dicot and monocot powdery mildew.</title>
        <authorList>
            <person name="Wu Y."/>
            <person name="Ma X."/>
            <person name="Pan Z."/>
            <person name="Kale S.D."/>
            <person name="Song Y."/>
            <person name="King H."/>
            <person name="Zhang Q."/>
            <person name="Presley C."/>
            <person name="Deng X."/>
            <person name="Wei C.I."/>
            <person name="Xiao S."/>
        </authorList>
    </citation>
    <scope>NUCLEOTIDE SEQUENCE [LARGE SCALE GENOMIC DNA]</scope>
    <source>
        <strain evidence="2">UMSG2</strain>
    </source>
</reference>
<dbReference type="EMBL" id="MCFK01007581">
    <property type="protein sequence ID" value="RKF57256.1"/>
    <property type="molecule type" value="Genomic_DNA"/>
</dbReference>
<keyword evidence="3" id="KW-1185">Reference proteome</keyword>
<name>A0A420HIF6_9PEZI</name>
<evidence type="ECO:0000256" key="1">
    <source>
        <dbReference type="SAM" id="SignalP"/>
    </source>
</evidence>
<dbReference type="Proteomes" id="UP000286134">
    <property type="component" value="Unassembled WGS sequence"/>
</dbReference>
<evidence type="ECO:0000313" key="2">
    <source>
        <dbReference type="EMBL" id="RKF57256.1"/>
    </source>
</evidence>
<sequence length="64" mass="7314">MKVMNSNVNFFLKCLILIKISPPVICLDKREFRWETFCATGLRILGLSCSNKQLGRLRSVGIKI</sequence>
<feature type="chain" id="PRO_5019372180" evidence="1">
    <location>
        <begin position="27"/>
        <end position="64"/>
    </location>
</feature>
<accession>A0A420HIF6</accession>
<feature type="signal peptide" evidence="1">
    <location>
        <begin position="1"/>
        <end position="26"/>
    </location>
</feature>
<protein>
    <submittedName>
        <fullName evidence="2">Uncharacterized protein</fullName>
    </submittedName>
</protein>
<organism evidence="2 3">
    <name type="scientific">Erysiphe neolycopersici</name>
    <dbReference type="NCBI Taxonomy" id="212602"/>
    <lineage>
        <taxon>Eukaryota</taxon>
        <taxon>Fungi</taxon>
        <taxon>Dikarya</taxon>
        <taxon>Ascomycota</taxon>
        <taxon>Pezizomycotina</taxon>
        <taxon>Leotiomycetes</taxon>
        <taxon>Erysiphales</taxon>
        <taxon>Erysiphaceae</taxon>
        <taxon>Erysiphe</taxon>
    </lineage>
</organism>
<comment type="caution">
    <text evidence="2">The sequence shown here is derived from an EMBL/GenBank/DDBJ whole genome shotgun (WGS) entry which is preliminary data.</text>
</comment>
<dbReference type="AlphaFoldDB" id="A0A420HIF6"/>
<gene>
    <name evidence="2" type="ORF">OnM2_c6784o21</name>
</gene>
<proteinExistence type="predicted"/>